<dbReference type="InterPro" id="IPR010323">
    <property type="entry name" value="DUF924"/>
</dbReference>
<keyword evidence="3" id="KW-1185">Reference proteome</keyword>
<evidence type="ECO:0000313" key="2">
    <source>
        <dbReference type="EMBL" id="KAF2277464.1"/>
    </source>
</evidence>
<evidence type="ECO:0000256" key="1">
    <source>
        <dbReference type="SAM" id="MobiDB-lite"/>
    </source>
</evidence>
<dbReference type="Proteomes" id="UP000800097">
    <property type="component" value="Unassembled WGS sequence"/>
</dbReference>
<dbReference type="SUPFAM" id="SSF48452">
    <property type="entry name" value="TPR-like"/>
    <property type="match status" value="1"/>
</dbReference>
<evidence type="ECO:0000313" key="3">
    <source>
        <dbReference type="Proteomes" id="UP000800097"/>
    </source>
</evidence>
<feature type="region of interest" description="Disordered" evidence="1">
    <location>
        <begin position="266"/>
        <end position="301"/>
    </location>
</feature>
<dbReference type="Gene3D" id="1.25.40.10">
    <property type="entry name" value="Tetratricopeptide repeat domain"/>
    <property type="match status" value="1"/>
</dbReference>
<dbReference type="RefSeq" id="XP_033655003.1">
    <property type="nucleotide sequence ID" value="XM_033794462.1"/>
</dbReference>
<dbReference type="GeneID" id="54547637"/>
<dbReference type="OrthoDB" id="414698at2759"/>
<dbReference type="EMBL" id="ML986490">
    <property type="protein sequence ID" value="KAF2277464.1"/>
    <property type="molecule type" value="Genomic_DNA"/>
</dbReference>
<dbReference type="AlphaFoldDB" id="A0A6A6JMK3"/>
<name>A0A6A6JMK3_WESOR</name>
<accession>A0A6A6JMK3</accession>
<dbReference type="InterPro" id="IPR011990">
    <property type="entry name" value="TPR-like_helical_dom_sf"/>
</dbReference>
<proteinExistence type="predicted"/>
<sequence>MLTRLVTPAPLRLLNTFSKHQQPVLKPPQLSRKMSTFTLPKSVFNPSLYHRARDIWFKDQPLSKRSVDISVLKRWFLLAGDDRDAFDSVCARNFSEALDAISPERFPNPSAEPFLREIEDILEGRNADERVAARGKDEAAWTALSLVILLDQMSRNLFRTSEGLRKVYAHYDVISKGFVDALMAPKSPLGRIDEYPLWKDSIGYRHWFYMPWMHSEDPEAHERLETILGKLSEEEKEEEVRAFIASEVDAARKHKDIIDRFGRYPHRNGALGRESTEEEKQFLRSGGDTFGVKQDHEDKAT</sequence>
<dbReference type="Pfam" id="PF06041">
    <property type="entry name" value="DUF924"/>
    <property type="match status" value="1"/>
</dbReference>
<dbReference type="Gene3D" id="1.20.58.320">
    <property type="entry name" value="TPR-like"/>
    <property type="match status" value="1"/>
</dbReference>
<protein>
    <submittedName>
        <fullName evidence="2">DUF924-domain-containing protein</fullName>
    </submittedName>
</protein>
<reference evidence="2" key="1">
    <citation type="journal article" date="2020" name="Stud. Mycol.">
        <title>101 Dothideomycetes genomes: a test case for predicting lifestyles and emergence of pathogens.</title>
        <authorList>
            <person name="Haridas S."/>
            <person name="Albert R."/>
            <person name="Binder M."/>
            <person name="Bloem J."/>
            <person name="Labutti K."/>
            <person name="Salamov A."/>
            <person name="Andreopoulos B."/>
            <person name="Baker S."/>
            <person name="Barry K."/>
            <person name="Bills G."/>
            <person name="Bluhm B."/>
            <person name="Cannon C."/>
            <person name="Castanera R."/>
            <person name="Culley D."/>
            <person name="Daum C."/>
            <person name="Ezra D."/>
            <person name="Gonzalez J."/>
            <person name="Henrissat B."/>
            <person name="Kuo A."/>
            <person name="Liang C."/>
            <person name="Lipzen A."/>
            <person name="Lutzoni F."/>
            <person name="Magnuson J."/>
            <person name="Mondo S."/>
            <person name="Nolan M."/>
            <person name="Ohm R."/>
            <person name="Pangilinan J."/>
            <person name="Park H.-J."/>
            <person name="Ramirez L."/>
            <person name="Alfaro M."/>
            <person name="Sun H."/>
            <person name="Tritt A."/>
            <person name="Yoshinaga Y."/>
            <person name="Zwiers L.-H."/>
            <person name="Turgeon B."/>
            <person name="Goodwin S."/>
            <person name="Spatafora J."/>
            <person name="Crous P."/>
            <person name="Grigoriev I."/>
        </authorList>
    </citation>
    <scope>NUCLEOTIDE SEQUENCE</scope>
    <source>
        <strain evidence="2">CBS 379.55</strain>
    </source>
</reference>
<organism evidence="2 3">
    <name type="scientific">Westerdykella ornata</name>
    <dbReference type="NCBI Taxonomy" id="318751"/>
    <lineage>
        <taxon>Eukaryota</taxon>
        <taxon>Fungi</taxon>
        <taxon>Dikarya</taxon>
        <taxon>Ascomycota</taxon>
        <taxon>Pezizomycotina</taxon>
        <taxon>Dothideomycetes</taxon>
        <taxon>Pleosporomycetidae</taxon>
        <taxon>Pleosporales</taxon>
        <taxon>Sporormiaceae</taxon>
        <taxon>Westerdykella</taxon>
    </lineage>
</organism>
<gene>
    <name evidence="2" type="ORF">EI97DRAFT_292447</name>
</gene>